<evidence type="ECO:0000313" key="5">
    <source>
        <dbReference type="Proteomes" id="UP000095282"/>
    </source>
</evidence>
<comment type="similarity">
    <text evidence="1 4">Belongs to the inositol phosphokinase (IPK) family.</text>
</comment>
<dbReference type="GO" id="GO:0046854">
    <property type="term" value="P:phosphatidylinositol phosphate biosynthetic process"/>
    <property type="evidence" value="ECO:0007669"/>
    <property type="project" value="TreeGrafter"/>
</dbReference>
<dbReference type="GO" id="GO:0000828">
    <property type="term" value="F:inositol hexakisphosphate kinase activity"/>
    <property type="evidence" value="ECO:0007669"/>
    <property type="project" value="TreeGrafter"/>
</dbReference>
<dbReference type="WBParaSite" id="Csp11.Scaffold629.g13254.t1">
    <property type="protein sequence ID" value="Csp11.Scaffold629.g13254.t1"/>
    <property type="gene ID" value="Csp11.Scaffold629.g13254"/>
</dbReference>
<dbReference type="InterPro" id="IPR038286">
    <property type="entry name" value="IPK_sf"/>
</dbReference>
<dbReference type="EC" id="2.7.-.-" evidence="4"/>
<evidence type="ECO:0000313" key="6">
    <source>
        <dbReference type="WBParaSite" id="Csp11.Scaffold629.g13254.t1"/>
    </source>
</evidence>
<evidence type="ECO:0000256" key="4">
    <source>
        <dbReference type="RuleBase" id="RU363090"/>
    </source>
</evidence>
<dbReference type="Pfam" id="PF03770">
    <property type="entry name" value="IPK"/>
    <property type="match status" value="1"/>
</dbReference>
<dbReference type="GO" id="GO:0005737">
    <property type="term" value="C:cytoplasm"/>
    <property type="evidence" value="ECO:0007669"/>
    <property type="project" value="TreeGrafter"/>
</dbReference>
<dbReference type="AlphaFoldDB" id="A0A1I7TZ64"/>
<organism evidence="5 6">
    <name type="scientific">Caenorhabditis tropicalis</name>
    <dbReference type="NCBI Taxonomy" id="1561998"/>
    <lineage>
        <taxon>Eukaryota</taxon>
        <taxon>Metazoa</taxon>
        <taxon>Ecdysozoa</taxon>
        <taxon>Nematoda</taxon>
        <taxon>Chromadorea</taxon>
        <taxon>Rhabditida</taxon>
        <taxon>Rhabditina</taxon>
        <taxon>Rhabditomorpha</taxon>
        <taxon>Rhabditoidea</taxon>
        <taxon>Rhabditidae</taxon>
        <taxon>Peloderinae</taxon>
        <taxon>Caenorhabditis</taxon>
    </lineage>
</organism>
<dbReference type="STRING" id="1561998.A0A1I7TZ64"/>
<sequence length="260" mass="29307">MEYTNQVGGRAKITKVLDDHLLKPTTVNEVNNYMCLPRLVAEVAPDICFVVSLEDIIPLKMCNACSNSFHSIQDLMQARPKGYYLIMKDAAHDLQKPRLMDLKLGTRTYSDYITEERKQHHIRKALRNTTSRLGVRMCGASFHGATEGKIIKWSKAWGKEMSSEEFSMAMKAFFNVSEPQKRDTILQLRKIKTALESCPGFRFFGASLLAVLDDLDGKTVIIKMIDFASMARSELGQPQYEGPDDGALFGVNNMLSILED</sequence>
<dbReference type="InterPro" id="IPR005522">
    <property type="entry name" value="IPK"/>
</dbReference>
<keyword evidence="2 4" id="KW-0808">Transferase</keyword>
<dbReference type="Proteomes" id="UP000095282">
    <property type="component" value="Unplaced"/>
</dbReference>
<dbReference type="PANTHER" id="PTHR12400:SF41">
    <property type="entry name" value="KINASE"/>
    <property type="match status" value="1"/>
</dbReference>
<evidence type="ECO:0000256" key="2">
    <source>
        <dbReference type="ARBA" id="ARBA00022679"/>
    </source>
</evidence>
<keyword evidence="5" id="KW-1185">Reference proteome</keyword>
<evidence type="ECO:0000256" key="1">
    <source>
        <dbReference type="ARBA" id="ARBA00007374"/>
    </source>
</evidence>
<proteinExistence type="inferred from homology"/>
<keyword evidence="3 4" id="KW-0418">Kinase</keyword>
<name>A0A1I7TZ64_9PELO</name>
<accession>A0A1I7TZ64</accession>
<reference evidence="6" key="1">
    <citation type="submission" date="2016-11" db="UniProtKB">
        <authorList>
            <consortium name="WormBaseParasite"/>
        </authorList>
    </citation>
    <scope>IDENTIFICATION</scope>
</reference>
<protein>
    <recommendedName>
        <fullName evidence="4">Kinase</fullName>
        <ecNumber evidence="4">2.7.-.-</ecNumber>
    </recommendedName>
</protein>
<dbReference type="GO" id="GO:0005634">
    <property type="term" value="C:nucleus"/>
    <property type="evidence" value="ECO:0007669"/>
    <property type="project" value="TreeGrafter"/>
</dbReference>
<evidence type="ECO:0000256" key="3">
    <source>
        <dbReference type="ARBA" id="ARBA00022777"/>
    </source>
</evidence>
<dbReference type="GO" id="GO:0032958">
    <property type="term" value="P:inositol phosphate biosynthetic process"/>
    <property type="evidence" value="ECO:0007669"/>
    <property type="project" value="InterPro"/>
</dbReference>
<dbReference type="SUPFAM" id="SSF56104">
    <property type="entry name" value="SAICAR synthase-like"/>
    <property type="match status" value="1"/>
</dbReference>
<dbReference type="eggNOG" id="KOG1620">
    <property type="taxonomic scope" value="Eukaryota"/>
</dbReference>
<dbReference type="PANTHER" id="PTHR12400">
    <property type="entry name" value="INOSITOL POLYPHOSPHATE KINASE"/>
    <property type="match status" value="1"/>
</dbReference>
<dbReference type="Gene3D" id="3.30.470.160">
    <property type="entry name" value="Inositol polyphosphate kinase"/>
    <property type="match status" value="1"/>
</dbReference>